<evidence type="ECO:0000313" key="3">
    <source>
        <dbReference type="Proteomes" id="UP000214365"/>
    </source>
</evidence>
<evidence type="ECO:0000256" key="1">
    <source>
        <dbReference type="SAM" id="MobiDB-lite"/>
    </source>
</evidence>
<proteinExistence type="predicted"/>
<name>A0A225B150_TALAT</name>
<feature type="compositionally biased region" description="Low complexity" evidence="1">
    <location>
        <begin position="543"/>
        <end position="556"/>
    </location>
</feature>
<dbReference type="RefSeq" id="XP_020119648.1">
    <property type="nucleotide sequence ID" value="XM_020267743.1"/>
</dbReference>
<dbReference type="Proteomes" id="UP000214365">
    <property type="component" value="Unassembled WGS sequence"/>
</dbReference>
<comment type="caution">
    <text evidence="2">The sequence shown here is derived from an EMBL/GenBank/DDBJ whole genome shotgun (WGS) entry which is preliminary data.</text>
</comment>
<keyword evidence="3" id="KW-1185">Reference proteome</keyword>
<feature type="region of interest" description="Disordered" evidence="1">
    <location>
        <begin position="351"/>
        <end position="391"/>
    </location>
</feature>
<feature type="region of interest" description="Disordered" evidence="1">
    <location>
        <begin position="396"/>
        <end position="415"/>
    </location>
</feature>
<feature type="compositionally biased region" description="Polar residues" evidence="1">
    <location>
        <begin position="496"/>
        <end position="511"/>
    </location>
</feature>
<dbReference type="GeneID" id="31005179"/>
<gene>
    <name evidence="2" type="ORF">UA08_05423</name>
</gene>
<dbReference type="EMBL" id="LFMY01000007">
    <property type="protein sequence ID" value="OKL59527.1"/>
    <property type="molecule type" value="Genomic_DNA"/>
</dbReference>
<feature type="compositionally biased region" description="Low complexity" evidence="1">
    <location>
        <begin position="483"/>
        <end position="495"/>
    </location>
</feature>
<accession>A0A225B150</accession>
<reference evidence="2 3" key="1">
    <citation type="submission" date="2015-06" db="EMBL/GenBank/DDBJ databases">
        <title>Talaromyces atroroseus IBT 11181 draft genome.</title>
        <authorList>
            <person name="Rasmussen K.B."/>
            <person name="Rasmussen S."/>
            <person name="Petersen B."/>
            <person name="Sicheritz-Ponten T."/>
            <person name="Mortensen U.H."/>
            <person name="Thrane U."/>
        </authorList>
    </citation>
    <scope>NUCLEOTIDE SEQUENCE [LARGE SCALE GENOMIC DNA]</scope>
    <source>
        <strain evidence="2 3">IBT 11181</strain>
    </source>
</reference>
<feature type="compositionally biased region" description="Basic and acidic residues" evidence="1">
    <location>
        <begin position="356"/>
        <end position="368"/>
    </location>
</feature>
<organism evidence="2 3">
    <name type="scientific">Talaromyces atroroseus</name>
    <dbReference type="NCBI Taxonomy" id="1441469"/>
    <lineage>
        <taxon>Eukaryota</taxon>
        <taxon>Fungi</taxon>
        <taxon>Dikarya</taxon>
        <taxon>Ascomycota</taxon>
        <taxon>Pezizomycotina</taxon>
        <taxon>Eurotiomycetes</taxon>
        <taxon>Eurotiomycetidae</taxon>
        <taxon>Eurotiales</taxon>
        <taxon>Trichocomaceae</taxon>
        <taxon>Talaromyces</taxon>
        <taxon>Talaromyces sect. Trachyspermi</taxon>
    </lineage>
</organism>
<sequence>MPATTPVPNNTGACSFLSEETSLRSANNVIALAGVANTVTRVAGAGLRLALLLNAVACQVAPLGVDIHSISKGIALFSTSLKQLGQSLQAEHSVHARECVDTAHQISYQAQAVFEEVEDMLDKVQKHEPNEQAVSVQQRFRTCFKKQRVTYLLAQLESLKLSLMVMLQILHLGRLQEIKSVLNTLADELIVQERADAQNMLIVRYWSTKRLDRLWELARQEAIDTAPSSSRLDTTSGSPMSSKFPVIPLGVESSLNFMEESPNDMLRLTAEVLDALLKRWIRIEAGQQHVKSMLPAYVSSGSDDEISDSDEALDRSPMQGYFIEGVTTNWREPHSQEARMKAAQLRKLYSNKQAHVHSDSEDSMLEKKSSKKSSRSNSGFADSDSDNMPEQGLFDAKEEVSVGQSRDGVSRPYSYSTANTVPGCDANNYWQHEGIPKNPQPAGPAQTQVPPKSRPIPVPQANINRHPDRLATSQPAWPPPSPSNCNSMSANSSSSFYKTAPTSTGFPVTSLQPRQQPRYPQHQQRNPTYPPSHSLVRTLSDNSVQPQQYSTTPSTQPHRHRSLRNSSGSNNNNNNRRRKNTQSPAPAPHDRHRDLKRTAMRGILGASAIGGFMDALEAFSII</sequence>
<feature type="compositionally biased region" description="Low complexity" evidence="1">
    <location>
        <begin position="564"/>
        <end position="574"/>
    </location>
</feature>
<feature type="region of interest" description="Disordered" evidence="1">
    <location>
        <begin position="427"/>
        <end position="594"/>
    </location>
</feature>
<dbReference type="STRING" id="1441469.A0A225B150"/>
<dbReference type="OrthoDB" id="5431013at2759"/>
<feature type="compositionally biased region" description="Low complexity" evidence="1">
    <location>
        <begin position="512"/>
        <end position="525"/>
    </location>
</feature>
<evidence type="ECO:0000313" key="2">
    <source>
        <dbReference type="EMBL" id="OKL59527.1"/>
    </source>
</evidence>
<dbReference type="AlphaFoldDB" id="A0A225B150"/>
<protein>
    <recommendedName>
        <fullName evidence="4">Fungal N-terminal domain-containing protein</fullName>
    </recommendedName>
</protein>
<evidence type="ECO:0008006" key="4">
    <source>
        <dbReference type="Google" id="ProtNLM"/>
    </source>
</evidence>